<gene>
    <name evidence="3" type="ORF">EJ06DRAFT_529190</name>
</gene>
<keyword evidence="1" id="KW-0645">Protease</keyword>
<comment type="similarity">
    <text evidence="1">Belongs to the peptidase M28 family.</text>
</comment>
<dbReference type="EC" id="3.4.-.-" evidence="1"/>
<dbReference type="EMBL" id="ML996692">
    <property type="protein sequence ID" value="KAF2402066.1"/>
    <property type="molecule type" value="Genomic_DNA"/>
</dbReference>
<dbReference type="AlphaFoldDB" id="A0A6G1I1S0"/>
<keyword evidence="1" id="KW-0378">Hydrolase</keyword>
<feature type="non-terminal residue" evidence="3">
    <location>
        <position position="372"/>
    </location>
</feature>
<feature type="chain" id="PRO_5026375257" description="Peptide hydrolase" evidence="1">
    <location>
        <begin position="18"/>
        <end position="372"/>
    </location>
</feature>
<accession>A0A6G1I1S0</accession>
<keyword evidence="1" id="KW-0732">Signal</keyword>
<protein>
    <recommendedName>
        <fullName evidence="1">Peptide hydrolase</fullName>
        <ecNumber evidence="1">3.4.-.-</ecNumber>
    </recommendedName>
</protein>
<evidence type="ECO:0000259" key="2">
    <source>
        <dbReference type="Pfam" id="PF04389"/>
    </source>
</evidence>
<dbReference type="OrthoDB" id="10013407at2759"/>
<feature type="domain" description="Peptidase M28" evidence="2">
    <location>
        <begin position="133"/>
        <end position="184"/>
    </location>
</feature>
<evidence type="ECO:0000313" key="3">
    <source>
        <dbReference type="EMBL" id="KAF2402066.1"/>
    </source>
</evidence>
<name>A0A6G1I1S0_9PEZI</name>
<feature type="signal peptide" evidence="1">
    <location>
        <begin position="1"/>
        <end position="17"/>
    </location>
</feature>
<proteinExistence type="inferred from homology"/>
<dbReference type="Pfam" id="PF04389">
    <property type="entry name" value="Peptidase_M28"/>
    <property type="match status" value="1"/>
</dbReference>
<keyword evidence="1" id="KW-0479">Metal-binding</keyword>
<evidence type="ECO:0000313" key="4">
    <source>
        <dbReference type="Proteomes" id="UP000799640"/>
    </source>
</evidence>
<dbReference type="GO" id="GO:0006508">
    <property type="term" value="P:proteolysis"/>
    <property type="evidence" value="ECO:0007669"/>
    <property type="project" value="UniProtKB-KW"/>
</dbReference>
<dbReference type="SUPFAM" id="SSF53187">
    <property type="entry name" value="Zn-dependent exopeptidases"/>
    <property type="match status" value="1"/>
</dbReference>
<dbReference type="GO" id="GO:0046872">
    <property type="term" value="F:metal ion binding"/>
    <property type="evidence" value="ECO:0007669"/>
    <property type="project" value="UniProtKB-KW"/>
</dbReference>
<dbReference type="GO" id="GO:0008233">
    <property type="term" value="F:peptidase activity"/>
    <property type="evidence" value="ECO:0007669"/>
    <property type="project" value="UniProtKB-KW"/>
</dbReference>
<evidence type="ECO:0000256" key="1">
    <source>
        <dbReference type="RuleBase" id="RU361240"/>
    </source>
</evidence>
<keyword evidence="1" id="KW-0862">Zinc</keyword>
<keyword evidence="4" id="KW-1185">Reference proteome</keyword>
<reference evidence="3" key="1">
    <citation type="journal article" date="2020" name="Stud. Mycol.">
        <title>101 Dothideomycetes genomes: a test case for predicting lifestyles and emergence of pathogens.</title>
        <authorList>
            <person name="Haridas S."/>
            <person name="Albert R."/>
            <person name="Binder M."/>
            <person name="Bloem J."/>
            <person name="Labutti K."/>
            <person name="Salamov A."/>
            <person name="Andreopoulos B."/>
            <person name="Baker S."/>
            <person name="Barry K."/>
            <person name="Bills G."/>
            <person name="Bluhm B."/>
            <person name="Cannon C."/>
            <person name="Castanera R."/>
            <person name="Culley D."/>
            <person name="Daum C."/>
            <person name="Ezra D."/>
            <person name="Gonzalez J."/>
            <person name="Henrissat B."/>
            <person name="Kuo A."/>
            <person name="Liang C."/>
            <person name="Lipzen A."/>
            <person name="Lutzoni F."/>
            <person name="Magnuson J."/>
            <person name="Mondo S."/>
            <person name="Nolan M."/>
            <person name="Ohm R."/>
            <person name="Pangilinan J."/>
            <person name="Park H.-J."/>
            <person name="Ramirez L."/>
            <person name="Alfaro M."/>
            <person name="Sun H."/>
            <person name="Tritt A."/>
            <person name="Yoshinaga Y."/>
            <person name="Zwiers L.-H."/>
            <person name="Turgeon B."/>
            <person name="Goodwin S."/>
            <person name="Spatafora J."/>
            <person name="Crous P."/>
            <person name="Grigoriev I."/>
        </authorList>
    </citation>
    <scope>NUCLEOTIDE SEQUENCE</scope>
    <source>
        <strain evidence="3">CBS 262.69</strain>
    </source>
</reference>
<dbReference type="Proteomes" id="UP000799640">
    <property type="component" value="Unassembled WGS sequence"/>
</dbReference>
<sequence>MALVAWLLLSLAASLSAQTSPFATGNCSWPAPAWQGVGTAVERRISDPELQSLLNAVDPARIRHTVEKLVSFGTRHTLSTQTDLKRGIGTARDWIATEMRGYAAAAGVRLTVDTPGYDQGVASHIPFPVRISNVVATLEGTTDPLRVYVVAGHYDSRVTDVNDYESDAPGVNDDASGVGAVATIIFPASLKKNGTNVEAMLNNDIVGSSAGARGQRDAHSIRARRRLNIGGENDSPARELARFIGETQLPEMRAQTVYRLDRYLRGGDHSSFLQQGYAAVRFTEPNEDFAHQHQDVRMVNSKQYGDLPQFVDYDFVARVTRLNLATLWSLASAPGRPRDVVIDSTTLADDSRLHWTRSAESDLKGYEIVWRR</sequence>
<organism evidence="3 4">
    <name type="scientific">Trichodelitschia bisporula</name>
    <dbReference type="NCBI Taxonomy" id="703511"/>
    <lineage>
        <taxon>Eukaryota</taxon>
        <taxon>Fungi</taxon>
        <taxon>Dikarya</taxon>
        <taxon>Ascomycota</taxon>
        <taxon>Pezizomycotina</taxon>
        <taxon>Dothideomycetes</taxon>
        <taxon>Dothideomycetes incertae sedis</taxon>
        <taxon>Phaeotrichales</taxon>
        <taxon>Phaeotrichaceae</taxon>
        <taxon>Trichodelitschia</taxon>
    </lineage>
</organism>
<dbReference type="InterPro" id="IPR007484">
    <property type="entry name" value="Peptidase_M28"/>
</dbReference>
<dbReference type="Gene3D" id="3.40.630.10">
    <property type="entry name" value="Zn peptidases"/>
    <property type="match status" value="2"/>
</dbReference>